<keyword evidence="4 6" id="KW-1133">Transmembrane helix</keyword>
<name>A0A3M7T2Q3_BRAPC</name>
<accession>A0A3M7T2Q3</accession>
<dbReference type="Proteomes" id="UP000276133">
    <property type="component" value="Unassembled WGS sequence"/>
</dbReference>
<dbReference type="InterPro" id="IPR001727">
    <property type="entry name" value="GDT1-like"/>
</dbReference>
<dbReference type="Pfam" id="PF01169">
    <property type="entry name" value="GDT1"/>
    <property type="match status" value="2"/>
</dbReference>
<dbReference type="AlphaFoldDB" id="A0A3M7T2Q3"/>
<comment type="similarity">
    <text evidence="2 6">Belongs to the GDT1 family.</text>
</comment>
<dbReference type="GO" id="GO:0005384">
    <property type="term" value="F:manganese ion transmembrane transporter activity"/>
    <property type="evidence" value="ECO:0007669"/>
    <property type="project" value="TreeGrafter"/>
</dbReference>
<feature type="chain" id="PRO_5017851590" description="GDT1 family protein" evidence="6">
    <location>
        <begin position="23"/>
        <end position="298"/>
    </location>
</feature>
<dbReference type="STRING" id="10195.A0A3M7T2Q3"/>
<proteinExistence type="inferred from homology"/>
<dbReference type="EMBL" id="REGN01000386">
    <property type="protein sequence ID" value="RNA42296.1"/>
    <property type="molecule type" value="Genomic_DNA"/>
</dbReference>
<evidence type="ECO:0000256" key="1">
    <source>
        <dbReference type="ARBA" id="ARBA00004141"/>
    </source>
</evidence>
<feature type="region of interest" description="Disordered" evidence="7">
    <location>
        <begin position="34"/>
        <end position="58"/>
    </location>
</feature>
<evidence type="ECO:0000256" key="2">
    <source>
        <dbReference type="ARBA" id="ARBA00009190"/>
    </source>
</evidence>
<dbReference type="PANTHER" id="PTHR12608">
    <property type="entry name" value="TRANSMEMBRANE PROTEIN HTP-1 RELATED"/>
    <property type="match status" value="1"/>
</dbReference>
<evidence type="ECO:0000256" key="6">
    <source>
        <dbReference type="RuleBase" id="RU365102"/>
    </source>
</evidence>
<keyword evidence="9" id="KW-1185">Reference proteome</keyword>
<feature type="region of interest" description="Disordered" evidence="7">
    <location>
        <begin position="169"/>
        <end position="194"/>
    </location>
</feature>
<feature type="transmembrane region" description="Helical" evidence="6">
    <location>
        <begin position="204"/>
        <end position="222"/>
    </location>
</feature>
<comment type="subcellular location">
    <subcellularLocation>
        <location evidence="1 6">Membrane</location>
        <topology evidence="1 6">Multi-pass membrane protein</topology>
    </subcellularLocation>
</comment>
<dbReference type="InterPro" id="IPR049555">
    <property type="entry name" value="GDT1-like_CS"/>
</dbReference>
<gene>
    <name evidence="8" type="ORF">BpHYR1_022337</name>
</gene>
<dbReference type="PROSITE" id="PS01214">
    <property type="entry name" value="UPF0016"/>
    <property type="match status" value="1"/>
</dbReference>
<evidence type="ECO:0000313" key="9">
    <source>
        <dbReference type="Proteomes" id="UP000276133"/>
    </source>
</evidence>
<dbReference type="PANTHER" id="PTHR12608:SF1">
    <property type="entry name" value="TRANSMEMBRANE PROTEIN 165"/>
    <property type="match status" value="1"/>
</dbReference>
<organism evidence="8 9">
    <name type="scientific">Brachionus plicatilis</name>
    <name type="common">Marine rotifer</name>
    <name type="synonym">Brachionus muelleri</name>
    <dbReference type="NCBI Taxonomy" id="10195"/>
    <lineage>
        <taxon>Eukaryota</taxon>
        <taxon>Metazoa</taxon>
        <taxon>Spiralia</taxon>
        <taxon>Gnathifera</taxon>
        <taxon>Rotifera</taxon>
        <taxon>Eurotatoria</taxon>
        <taxon>Monogononta</taxon>
        <taxon>Pseudotrocha</taxon>
        <taxon>Ploima</taxon>
        <taxon>Brachionidae</taxon>
        <taxon>Brachionus</taxon>
    </lineage>
</organism>
<dbReference type="GO" id="GO:0015085">
    <property type="term" value="F:calcium ion transmembrane transporter activity"/>
    <property type="evidence" value="ECO:0007669"/>
    <property type="project" value="TreeGrafter"/>
</dbReference>
<dbReference type="GO" id="GO:0032472">
    <property type="term" value="P:Golgi calcium ion transport"/>
    <property type="evidence" value="ECO:0007669"/>
    <property type="project" value="TreeGrafter"/>
</dbReference>
<feature type="transmembrane region" description="Helical" evidence="6">
    <location>
        <begin position="274"/>
        <end position="293"/>
    </location>
</feature>
<sequence length="298" mass="33185">MGIKSKKILVFILLIVIVVDNAVRINCSETNTEKKEDSVLKDKSSESEEKHEKNSQEIKFRSKDAGPSFGFIHAFFASFSVILVSEIGDKTFFIAAIMAMKHPRMTVYSGAMLALGLMTLLSALLGNILTKVIPRVYTYYASSVLFGLFGLKMLREGWQMDNSDASDEYDEANEELKESEEKDKNLETGGEEDKNPTRKFVQMFRKYMSPVFLQAFVLTFLAEWGDRSQISTIILGARENMFGTVLGGTLGHGICTGLAVIGGRMISQRISVRTVTLVGAFVFLFFAFSAFFIGPDAY</sequence>
<evidence type="ECO:0000256" key="3">
    <source>
        <dbReference type="ARBA" id="ARBA00022692"/>
    </source>
</evidence>
<feature type="signal peptide" evidence="6">
    <location>
        <begin position="1"/>
        <end position="22"/>
    </location>
</feature>
<evidence type="ECO:0000313" key="8">
    <source>
        <dbReference type="EMBL" id="RNA42296.1"/>
    </source>
</evidence>
<feature type="transmembrane region" description="Helical" evidence="6">
    <location>
        <begin position="242"/>
        <end position="262"/>
    </location>
</feature>
<evidence type="ECO:0000256" key="4">
    <source>
        <dbReference type="ARBA" id="ARBA00022989"/>
    </source>
</evidence>
<protein>
    <recommendedName>
        <fullName evidence="6">GDT1 family protein</fullName>
    </recommendedName>
</protein>
<comment type="caution">
    <text evidence="8">The sequence shown here is derived from an EMBL/GenBank/DDBJ whole genome shotgun (WGS) entry which is preliminary data.</text>
</comment>
<feature type="compositionally biased region" description="Basic and acidic residues" evidence="7">
    <location>
        <begin position="174"/>
        <end position="194"/>
    </location>
</feature>
<feature type="transmembrane region" description="Helical" evidence="6">
    <location>
        <begin position="65"/>
        <end position="84"/>
    </location>
</feature>
<dbReference type="GO" id="GO:0016020">
    <property type="term" value="C:membrane"/>
    <property type="evidence" value="ECO:0007669"/>
    <property type="project" value="UniProtKB-SubCell"/>
</dbReference>
<keyword evidence="5 6" id="KW-0472">Membrane</keyword>
<evidence type="ECO:0000256" key="7">
    <source>
        <dbReference type="SAM" id="MobiDB-lite"/>
    </source>
</evidence>
<evidence type="ECO:0000256" key="5">
    <source>
        <dbReference type="ARBA" id="ARBA00023136"/>
    </source>
</evidence>
<feature type="transmembrane region" description="Helical" evidence="6">
    <location>
        <begin position="105"/>
        <end position="125"/>
    </location>
</feature>
<dbReference type="OrthoDB" id="442680at2759"/>
<keyword evidence="3 6" id="KW-0812">Transmembrane</keyword>
<reference evidence="8 9" key="1">
    <citation type="journal article" date="2018" name="Sci. Rep.">
        <title>Genomic signatures of local adaptation to the degree of environmental predictability in rotifers.</title>
        <authorList>
            <person name="Franch-Gras L."/>
            <person name="Hahn C."/>
            <person name="Garcia-Roger E.M."/>
            <person name="Carmona M.J."/>
            <person name="Serra M."/>
            <person name="Gomez A."/>
        </authorList>
    </citation>
    <scope>NUCLEOTIDE SEQUENCE [LARGE SCALE GENOMIC DNA]</scope>
    <source>
        <strain evidence="8">HYR1</strain>
    </source>
</reference>
<keyword evidence="6" id="KW-0732">Signal</keyword>
<dbReference type="GO" id="GO:0032468">
    <property type="term" value="P:Golgi calcium ion homeostasis"/>
    <property type="evidence" value="ECO:0007669"/>
    <property type="project" value="TreeGrafter"/>
</dbReference>
<dbReference type="GO" id="GO:0005794">
    <property type="term" value="C:Golgi apparatus"/>
    <property type="evidence" value="ECO:0007669"/>
    <property type="project" value="TreeGrafter"/>
</dbReference>